<dbReference type="Proteomes" id="UP000215450">
    <property type="component" value="Unassembled WGS sequence"/>
</dbReference>
<dbReference type="RefSeq" id="WP_257874942.1">
    <property type="nucleotide sequence ID" value="NZ_FXUV02000026.1"/>
</dbReference>
<keyword evidence="7" id="KW-0175">Coiled coil</keyword>
<evidence type="ECO:0000313" key="10">
    <source>
        <dbReference type="EMBL" id="SNB70563.1"/>
    </source>
</evidence>
<keyword evidence="4" id="KW-0540">Nuclease</keyword>
<comment type="function">
    <text evidence="1">Possible endonuclease which induces a single-strand cut and initiates DNA replication.</text>
</comment>
<dbReference type="AlphaFoldDB" id="A0A238TAY0"/>
<name>A0A238TAY0_9NEIS</name>
<evidence type="ECO:0000256" key="3">
    <source>
        <dbReference type="ARBA" id="ARBA00022705"/>
    </source>
</evidence>
<keyword evidence="11" id="KW-1185">Reference proteome</keyword>
<dbReference type="EMBL" id="FXUV01000023">
    <property type="protein sequence ID" value="SMQ12495.1"/>
    <property type="molecule type" value="Genomic_DNA"/>
</dbReference>
<accession>A0A238TAY0</accession>
<keyword evidence="6" id="KW-0378">Hydrolase</keyword>
<dbReference type="GO" id="GO:0006260">
    <property type="term" value="P:DNA replication"/>
    <property type="evidence" value="ECO:0007669"/>
    <property type="project" value="UniProtKB-KW"/>
</dbReference>
<reference evidence="10" key="3">
    <citation type="submission" date="2017-06" db="EMBL/GenBank/DDBJ databases">
        <authorList>
            <person name="Kim H.J."/>
            <person name="Triplett B.A."/>
        </authorList>
    </citation>
    <scope>NUCLEOTIDE SEQUENCE [LARGE SCALE GENOMIC DNA]</scope>
    <source>
        <strain evidence="10">Kingella_eburonensis</strain>
    </source>
</reference>
<evidence type="ECO:0000313" key="9">
    <source>
        <dbReference type="EMBL" id="SMQ12495.1"/>
    </source>
</evidence>
<dbReference type="STRING" id="1522312.GCA_900177895_00809"/>
<reference evidence="9" key="1">
    <citation type="submission" date="2017-05" db="EMBL/GenBank/DDBJ databases">
        <authorList>
            <person name="Song R."/>
            <person name="Chenine A.L."/>
            <person name="Ruprecht R.M."/>
        </authorList>
    </citation>
    <scope>NUCLEOTIDE SEQUENCE</scope>
    <source>
        <strain evidence="9">Kingella_eburonensis</strain>
    </source>
</reference>
<reference evidence="11" key="2">
    <citation type="submission" date="2017-06" db="EMBL/GenBank/DDBJ databases">
        <authorList>
            <person name="Laurent S."/>
        </authorList>
    </citation>
    <scope>NUCLEOTIDE SEQUENCE [LARGE SCALE GENOMIC DNA]</scope>
</reference>
<dbReference type="Pfam" id="PF05840">
    <property type="entry name" value="Phage_GPA"/>
    <property type="match status" value="1"/>
</dbReference>
<protein>
    <submittedName>
        <fullName evidence="10">Bacteriophage replication gene A protein (GPA)</fullName>
    </submittedName>
</protein>
<dbReference type="GO" id="GO:0016787">
    <property type="term" value="F:hydrolase activity"/>
    <property type="evidence" value="ECO:0007669"/>
    <property type="project" value="UniProtKB-KW"/>
</dbReference>
<evidence type="ECO:0000256" key="2">
    <source>
        <dbReference type="ARBA" id="ARBA00009260"/>
    </source>
</evidence>
<keyword evidence="3" id="KW-0235">DNA replication</keyword>
<evidence type="ECO:0000256" key="5">
    <source>
        <dbReference type="ARBA" id="ARBA00022759"/>
    </source>
</evidence>
<evidence type="ECO:0000313" key="11">
    <source>
        <dbReference type="Proteomes" id="UP000215450"/>
    </source>
</evidence>
<proteinExistence type="inferred from homology"/>
<feature type="coiled-coil region" evidence="7">
    <location>
        <begin position="585"/>
        <end position="612"/>
    </location>
</feature>
<evidence type="ECO:0000256" key="4">
    <source>
        <dbReference type="ARBA" id="ARBA00022722"/>
    </source>
</evidence>
<comment type="similarity">
    <text evidence="2">Belongs to the phage GPA family.</text>
</comment>
<sequence>MDTQREKAQALGVDWFTRFAKQIELGFFDAISLRLRDARWWKRHFRRVFMRRLEHVYRGHCNLVHAKKWLYTSRDNVQRRRQQKARNAAVLDMMLMVNELGQEFKLAELVEKSNANPAIRRAELMVRIAGFESVAQDLGHAGEFMTLTCPSRFHRAHRLSGAENSKYDGSTPRDASAYLNRVWARVLAELKRNDIQIYGFRVVEPHHDGCPHWHGLFFMPTEQRDLFRRIVAKHGCRDSHEELGLRYFLRKGERLQHAREVQAALLSRGEAKQSLSKIAARFAVEDEFWSKANWRVSHDVKARVDFKAIDWNCGTAAGYIAKYIAKNIDGKNALGQEIGDDDESLIGESAAATVAYVDAWASLWGIRQFQQIGGPPVSVWHELRREFADKQPDEDSEILRAARAARAADLGDWGKFVQVMGGVHVKRADCPVQLYKELPMESGEVAKNRYGEPCDKAIRGILCATTGEIRFTRIHEWVLCFDKGGVATPWTGVNNSTNLLDDEKPRPKSAKNPTVAEIVRRVFGPTARAGWAKQRDFMQAALAQDSEVPPAVQRQWREEMSALDESLQLPEWNAERWLGWVQHRADEQQEWVRQAREQANRAKQQSEQTQELRDYLATLRSMGTSAWDASGFGRYAKKVQAALREQSRTPAVRPEKFIKPKQYDSLESVLRDAAALEQKLAAQWVDWLNDF</sequence>
<feature type="domain" description="Replication gene A protein-like" evidence="8">
    <location>
        <begin position="32"/>
        <end position="330"/>
    </location>
</feature>
<keyword evidence="5" id="KW-0255">Endonuclease</keyword>
<dbReference type="GO" id="GO:0004519">
    <property type="term" value="F:endonuclease activity"/>
    <property type="evidence" value="ECO:0007669"/>
    <property type="project" value="UniProtKB-KW"/>
</dbReference>
<evidence type="ECO:0000259" key="8">
    <source>
        <dbReference type="Pfam" id="PF05840"/>
    </source>
</evidence>
<evidence type="ECO:0000256" key="6">
    <source>
        <dbReference type="ARBA" id="ARBA00022801"/>
    </source>
</evidence>
<organism evidence="10 11">
    <name type="scientific">Kingella negevensis</name>
    <dbReference type="NCBI Taxonomy" id="1522312"/>
    <lineage>
        <taxon>Bacteria</taxon>
        <taxon>Pseudomonadati</taxon>
        <taxon>Pseudomonadota</taxon>
        <taxon>Betaproteobacteria</taxon>
        <taxon>Neisseriales</taxon>
        <taxon>Neisseriaceae</taxon>
        <taxon>Kingella</taxon>
    </lineage>
</organism>
<evidence type="ECO:0000256" key="7">
    <source>
        <dbReference type="SAM" id="Coils"/>
    </source>
</evidence>
<dbReference type="EMBL" id="FXUV02000026">
    <property type="protein sequence ID" value="SNB70563.1"/>
    <property type="molecule type" value="Genomic_DNA"/>
</dbReference>
<evidence type="ECO:0000256" key="1">
    <source>
        <dbReference type="ARBA" id="ARBA00003293"/>
    </source>
</evidence>
<dbReference type="InterPro" id="IPR008766">
    <property type="entry name" value="Replication_gene_A-like"/>
</dbReference>
<gene>
    <name evidence="10" type="ORF">KEBURONENSIS_01351</name>
    <name evidence="9" type="ORF">KEBURONENSIS_01396</name>
</gene>